<dbReference type="RefSeq" id="WP_020418649.1">
    <property type="nucleotide sequence ID" value="NZ_BAABCM010000007.1"/>
</dbReference>
<comment type="caution">
    <text evidence="2">The sequence shown here is derived from an EMBL/GenBank/DDBJ whole genome shotgun (WGS) entry which is preliminary data.</text>
</comment>
<dbReference type="SUPFAM" id="SSF54427">
    <property type="entry name" value="NTF2-like"/>
    <property type="match status" value="1"/>
</dbReference>
<organism evidence="2 3">
    <name type="scientific">Amycolatopsis tucumanensis</name>
    <dbReference type="NCBI Taxonomy" id="401106"/>
    <lineage>
        <taxon>Bacteria</taxon>
        <taxon>Bacillati</taxon>
        <taxon>Actinomycetota</taxon>
        <taxon>Actinomycetes</taxon>
        <taxon>Pseudonocardiales</taxon>
        <taxon>Pseudonocardiaceae</taxon>
        <taxon>Amycolatopsis</taxon>
    </lineage>
</organism>
<feature type="domain" description="SnoaL-like" evidence="1">
    <location>
        <begin position="13"/>
        <end position="118"/>
    </location>
</feature>
<dbReference type="InterPro" id="IPR032710">
    <property type="entry name" value="NTF2-like_dom_sf"/>
</dbReference>
<keyword evidence="3" id="KW-1185">Reference proteome</keyword>
<accession>A0ABP7IVH0</accession>
<dbReference type="Proteomes" id="UP001501624">
    <property type="component" value="Unassembled WGS sequence"/>
</dbReference>
<evidence type="ECO:0000259" key="1">
    <source>
        <dbReference type="Pfam" id="PF12680"/>
    </source>
</evidence>
<dbReference type="Gene3D" id="3.10.450.50">
    <property type="match status" value="1"/>
</dbReference>
<dbReference type="PANTHER" id="PTHR38436">
    <property type="entry name" value="POLYKETIDE CYCLASE SNOAL-LIKE DOMAIN"/>
    <property type="match status" value="1"/>
</dbReference>
<dbReference type="InterPro" id="IPR037401">
    <property type="entry name" value="SnoaL-like"/>
</dbReference>
<gene>
    <name evidence="2" type="ORF">GCM10022380_52710</name>
</gene>
<name>A0ABP7IVH0_9PSEU</name>
<evidence type="ECO:0000313" key="3">
    <source>
        <dbReference type="Proteomes" id="UP001501624"/>
    </source>
</evidence>
<dbReference type="EMBL" id="BAABCM010000007">
    <property type="protein sequence ID" value="GAA3827591.1"/>
    <property type="molecule type" value="Genomic_DNA"/>
</dbReference>
<proteinExistence type="predicted"/>
<dbReference type="InterPro" id="IPR009959">
    <property type="entry name" value="Cyclase_SnoaL-like"/>
</dbReference>
<evidence type="ECO:0000313" key="2">
    <source>
        <dbReference type="EMBL" id="GAA3827591.1"/>
    </source>
</evidence>
<dbReference type="Pfam" id="PF12680">
    <property type="entry name" value="SnoaL_2"/>
    <property type="match status" value="1"/>
</dbReference>
<dbReference type="PANTHER" id="PTHR38436:SF1">
    <property type="entry name" value="ESTER CYCLASE"/>
    <property type="match status" value="1"/>
</dbReference>
<sequence length="139" mass="16089">MSPVNSVEVVESFWRDVWNAGNPDAADRYVVEDFVITNAGERIEGRENFKAWIRAFREKIDDFRLEVVETFQNHDGSRVASRWRVHGRNKGMFGTEPDGRPISFSGTAVWEVREDGKLLHNHVERAAWELFQRLTPQSA</sequence>
<reference evidence="3" key="1">
    <citation type="journal article" date="2019" name="Int. J. Syst. Evol. Microbiol.">
        <title>The Global Catalogue of Microorganisms (GCM) 10K type strain sequencing project: providing services to taxonomists for standard genome sequencing and annotation.</title>
        <authorList>
            <consortium name="The Broad Institute Genomics Platform"/>
            <consortium name="The Broad Institute Genome Sequencing Center for Infectious Disease"/>
            <person name="Wu L."/>
            <person name="Ma J."/>
        </authorList>
    </citation>
    <scope>NUCLEOTIDE SEQUENCE [LARGE SCALE GENOMIC DNA]</scope>
    <source>
        <strain evidence="3">JCM 17017</strain>
    </source>
</reference>
<protein>
    <recommendedName>
        <fullName evidence="1">SnoaL-like domain-containing protein</fullName>
    </recommendedName>
</protein>